<dbReference type="PATRIC" id="fig|1300344.3.peg.1026"/>
<dbReference type="AlphaFoldDB" id="A0A168EX72"/>
<keyword evidence="3" id="KW-1185">Reference proteome</keyword>
<dbReference type="OrthoDB" id="3540634at2"/>
<evidence type="ECO:0000256" key="1">
    <source>
        <dbReference type="SAM" id="Phobius"/>
    </source>
</evidence>
<keyword evidence="1" id="KW-0812">Transmembrane</keyword>
<feature type="transmembrane region" description="Helical" evidence="1">
    <location>
        <begin position="76"/>
        <end position="101"/>
    </location>
</feature>
<feature type="transmembrane region" description="Helical" evidence="1">
    <location>
        <begin position="46"/>
        <end position="70"/>
    </location>
</feature>
<dbReference type="Proteomes" id="UP000076794">
    <property type="component" value="Chromosome"/>
</dbReference>
<reference evidence="2 3" key="1">
    <citation type="submission" date="2016-01" db="EMBL/GenBank/DDBJ databases">
        <title>Complete genome sequence of a soil Actinobacterium, Isoptericola dokdonensis DS-3.</title>
        <authorList>
            <person name="Kwon S.-K."/>
            <person name="Kim J.F."/>
        </authorList>
    </citation>
    <scope>NUCLEOTIDE SEQUENCE [LARGE SCALE GENOMIC DNA]</scope>
    <source>
        <strain evidence="2 3">DS-3</strain>
    </source>
</reference>
<organism evidence="2 3">
    <name type="scientific">Isoptericola dokdonensis DS-3</name>
    <dbReference type="NCBI Taxonomy" id="1300344"/>
    <lineage>
        <taxon>Bacteria</taxon>
        <taxon>Bacillati</taxon>
        <taxon>Actinomycetota</taxon>
        <taxon>Actinomycetes</taxon>
        <taxon>Micrococcales</taxon>
        <taxon>Promicromonosporaceae</taxon>
        <taxon>Isoptericola</taxon>
    </lineage>
</organism>
<protein>
    <recommendedName>
        <fullName evidence="4">Integral membrane protein</fullName>
    </recommendedName>
</protein>
<feature type="transmembrane region" description="Helical" evidence="1">
    <location>
        <begin position="12"/>
        <end position="34"/>
    </location>
</feature>
<accession>A0A168EX72</accession>
<dbReference type="KEGG" id="ido:I598_1023"/>
<sequence length="136" mass="13545">MIELSDAARVTAGIVVLSVVAIESGGAFLVAVVTGRAPATAFQTSFYRAGHAHAGVLVILGLVCLLLAGATALTGFWWWLAATGVLVSAVVLPAGFFLSALGAGRERPNRAVVLLPVGAVVLAAGLVALGVGLLTA</sequence>
<name>A0A168EX72_9MICO</name>
<dbReference type="RefSeq" id="WP_068201846.1">
    <property type="nucleotide sequence ID" value="NZ_CP014209.1"/>
</dbReference>
<keyword evidence="1" id="KW-1133">Transmembrane helix</keyword>
<dbReference type="STRING" id="1300344.I598_1023"/>
<keyword evidence="1" id="KW-0472">Membrane</keyword>
<feature type="transmembrane region" description="Helical" evidence="1">
    <location>
        <begin position="113"/>
        <end position="134"/>
    </location>
</feature>
<evidence type="ECO:0000313" key="2">
    <source>
        <dbReference type="EMBL" id="ANC30592.1"/>
    </source>
</evidence>
<dbReference type="EMBL" id="CP014209">
    <property type="protein sequence ID" value="ANC30592.1"/>
    <property type="molecule type" value="Genomic_DNA"/>
</dbReference>
<evidence type="ECO:0008006" key="4">
    <source>
        <dbReference type="Google" id="ProtNLM"/>
    </source>
</evidence>
<evidence type="ECO:0000313" key="3">
    <source>
        <dbReference type="Proteomes" id="UP000076794"/>
    </source>
</evidence>
<proteinExistence type="predicted"/>
<gene>
    <name evidence="2" type="ORF">I598_1023</name>
</gene>